<name>A0AAV0Y1G1_9HEMI</name>
<dbReference type="Proteomes" id="UP001160148">
    <property type="component" value="Unassembled WGS sequence"/>
</dbReference>
<organism evidence="1 2">
    <name type="scientific">Macrosiphum euphorbiae</name>
    <name type="common">potato aphid</name>
    <dbReference type="NCBI Taxonomy" id="13131"/>
    <lineage>
        <taxon>Eukaryota</taxon>
        <taxon>Metazoa</taxon>
        <taxon>Ecdysozoa</taxon>
        <taxon>Arthropoda</taxon>
        <taxon>Hexapoda</taxon>
        <taxon>Insecta</taxon>
        <taxon>Pterygota</taxon>
        <taxon>Neoptera</taxon>
        <taxon>Paraneoptera</taxon>
        <taxon>Hemiptera</taxon>
        <taxon>Sternorrhyncha</taxon>
        <taxon>Aphidomorpha</taxon>
        <taxon>Aphidoidea</taxon>
        <taxon>Aphididae</taxon>
        <taxon>Macrosiphini</taxon>
        <taxon>Macrosiphum</taxon>
    </lineage>
</organism>
<dbReference type="Gene3D" id="6.20.210.20">
    <property type="entry name" value="THAP domain"/>
    <property type="match status" value="1"/>
</dbReference>
<proteinExistence type="predicted"/>
<reference evidence="1 2" key="1">
    <citation type="submission" date="2023-01" db="EMBL/GenBank/DDBJ databases">
        <authorList>
            <person name="Whitehead M."/>
        </authorList>
    </citation>
    <scope>NUCLEOTIDE SEQUENCE [LARGE SCALE GENOMIC DNA]</scope>
</reference>
<protein>
    <recommendedName>
        <fullName evidence="3">THAP-type domain-containing protein</fullName>
    </recommendedName>
</protein>
<evidence type="ECO:0000313" key="2">
    <source>
        <dbReference type="Proteomes" id="UP001160148"/>
    </source>
</evidence>
<accession>A0AAV0Y1G1</accession>
<dbReference type="EMBL" id="CARXXK010001238">
    <property type="protein sequence ID" value="CAI6374640.1"/>
    <property type="molecule type" value="Genomic_DNA"/>
</dbReference>
<evidence type="ECO:0000313" key="1">
    <source>
        <dbReference type="EMBL" id="CAI6374640.1"/>
    </source>
</evidence>
<keyword evidence="2" id="KW-1185">Reference proteome</keyword>
<evidence type="ECO:0008006" key="3">
    <source>
        <dbReference type="Google" id="ProtNLM"/>
    </source>
</evidence>
<gene>
    <name evidence="1" type="ORF">MEUPH1_LOCUS28244</name>
</gene>
<dbReference type="AlphaFoldDB" id="A0AAV0Y1G1"/>
<comment type="caution">
    <text evidence="1">The sequence shown here is derived from an EMBL/GenBank/DDBJ whole genome shotgun (WGS) entry which is preliminary data.</text>
</comment>
<sequence length="99" mass="11050">MVSNKCCVNGCHESSKTIFGIHIKDIAVWEKSLGTQLTSVSRMCAKNFKSSDIINTWVSGNGNDKYSICLKKPRLKTGAVQTNINNSDHEKVSYFSEYL</sequence>
<dbReference type="InterPro" id="IPR038441">
    <property type="entry name" value="THAP_Znf_sf"/>
</dbReference>